<dbReference type="InterPro" id="IPR009003">
    <property type="entry name" value="Peptidase_S1_PA"/>
</dbReference>
<name>A0ABR3LFS3_9TELE</name>
<keyword evidence="4" id="KW-1185">Reference proteome</keyword>
<dbReference type="EMBL" id="JAYMGO010000022">
    <property type="protein sequence ID" value="KAL1250559.1"/>
    <property type="molecule type" value="Genomic_DNA"/>
</dbReference>
<evidence type="ECO:0000256" key="1">
    <source>
        <dbReference type="ARBA" id="ARBA00023157"/>
    </source>
</evidence>
<reference evidence="3 4" key="1">
    <citation type="submission" date="2023-09" db="EMBL/GenBank/DDBJ databases">
        <authorList>
            <person name="Wang M."/>
        </authorList>
    </citation>
    <scope>NUCLEOTIDE SEQUENCE [LARGE SCALE GENOMIC DNA]</scope>
    <source>
        <strain evidence="3">GT-2023</strain>
        <tissue evidence="3">Liver</tissue>
    </source>
</reference>
<dbReference type="InterPro" id="IPR001254">
    <property type="entry name" value="Trypsin_dom"/>
</dbReference>
<dbReference type="PANTHER" id="PTHR24252:SF7">
    <property type="entry name" value="HYALIN"/>
    <property type="match status" value="1"/>
</dbReference>
<feature type="domain" description="Peptidase S1" evidence="2">
    <location>
        <begin position="45"/>
        <end position="122"/>
    </location>
</feature>
<gene>
    <name evidence="3" type="ORF">QQF64_018355</name>
</gene>
<organism evidence="3 4">
    <name type="scientific">Cirrhinus molitorella</name>
    <name type="common">mud carp</name>
    <dbReference type="NCBI Taxonomy" id="172907"/>
    <lineage>
        <taxon>Eukaryota</taxon>
        <taxon>Metazoa</taxon>
        <taxon>Chordata</taxon>
        <taxon>Craniata</taxon>
        <taxon>Vertebrata</taxon>
        <taxon>Euteleostomi</taxon>
        <taxon>Actinopterygii</taxon>
        <taxon>Neopterygii</taxon>
        <taxon>Teleostei</taxon>
        <taxon>Ostariophysi</taxon>
        <taxon>Cypriniformes</taxon>
        <taxon>Cyprinidae</taxon>
        <taxon>Labeoninae</taxon>
        <taxon>Labeonini</taxon>
        <taxon>Cirrhinus</taxon>
    </lineage>
</organism>
<accession>A0ABR3LFS3</accession>
<evidence type="ECO:0000313" key="3">
    <source>
        <dbReference type="EMBL" id="KAL1250559.1"/>
    </source>
</evidence>
<dbReference type="PANTHER" id="PTHR24252">
    <property type="entry name" value="ACROSIN-RELATED"/>
    <property type="match status" value="1"/>
</dbReference>
<sequence>MYVVEPPSIIGFMEVRMLQQGLGHGKSAFMTSSGANITVVGRSSTKDWVLTGAHCFDVPDSKDILMYFGRVNQFGSNPYETSRTVSRIIIHPDYGHPPFDKDIALVQLSSSVPFSDYISRAVWQRLVVYLMQVQRAGSLDLGVPTI</sequence>
<dbReference type="SUPFAM" id="SSF50494">
    <property type="entry name" value="Trypsin-like serine proteases"/>
    <property type="match status" value="1"/>
</dbReference>
<dbReference type="Proteomes" id="UP001558613">
    <property type="component" value="Unassembled WGS sequence"/>
</dbReference>
<keyword evidence="1" id="KW-1015">Disulfide bond</keyword>
<evidence type="ECO:0000259" key="2">
    <source>
        <dbReference type="Pfam" id="PF00089"/>
    </source>
</evidence>
<dbReference type="Gene3D" id="2.40.10.10">
    <property type="entry name" value="Trypsin-like serine proteases"/>
    <property type="match status" value="1"/>
</dbReference>
<proteinExistence type="predicted"/>
<evidence type="ECO:0000313" key="4">
    <source>
        <dbReference type="Proteomes" id="UP001558613"/>
    </source>
</evidence>
<dbReference type="Pfam" id="PF00089">
    <property type="entry name" value="Trypsin"/>
    <property type="match status" value="1"/>
</dbReference>
<comment type="caution">
    <text evidence="3">The sequence shown here is derived from an EMBL/GenBank/DDBJ whole genome shotgun (WGS) entry which is preliminary data.</text>
</comment>
<protein>
    <recommendedName>
        <fullName evidence="2">Peptidase S1 domain-containing protein</fullName>
    </recommendedName>
</protein>
<dbReference type="InterPro" id="IPR043504">
    <property type="entry name" value="Peptidase_S1_PA_chymotrypsin"/>
</dbReference>